<comment type="caution">
    <text evidence="1">The sequence shown here is derived from an EMBL/GenBank/DDBJ whole genome shotgun (WGS) entry which is preliminary data.</text>
</comment>
<dbReference type="AlphaFoldDB" id="A0A397H920"/>
<sequence>MYNINRRFEKTSEYNILNRVIDTKRPYVPLVCFLMEKYLFILEYSQDNNSWIDNFIYLLMELEKQSKDLRKKAYHKLMRGVFNTKIFYEASTLIYIGSTNNV</sequence>
<reference evidence="1 2" key="1">
    <citation type="submission" date="2018-08" db="EMBL/GenBank/DDBJ databases">
        <title>Genome and evolution of the arbuscular mycorrhizal fungus Diversispora epigaea (formerly Glomus versiforme) and its bacterial endosymbionts.</title>
        <authorList>
            <person name="Sun X."/>
            <person name="Fei Z."/>
            <person name="Harrison M."/>
        </authorList>
    </citation>
    <scope>NUCLEOTIDE SEQUENCE [LARGE SCALE GENOMIC DNA]</scope>
    <source>
        <strain evidence="1 2">IT104</strain>
    </source>
</reference>
<name>A0A397H920_9GLOM</name>
<keyword evidence="2" id="KW-1185">Reference proteome</keyword>
<dbReference type="EMBL" id="PQFF01000329">
    <property type="protein sequence ID" value="RHZ59532.1"/>
    <property type="molecule type" value="Genomic_DNA"/>
</dbReference>
<accession>A0A397H920</accession>
<proteinExistence type="predicted"/>
<evidence type="ECO:0000313" key="2">
    <source>
        <dbReference type="Proteomes" id="UP000266861"/>
    </source>
</evidence>
<dbReference type="Proteomes" id="UP000266861">
    <property type="component" value="Unassembled WGS sequence"/>
</dbReference>
<gene>
    <name evidence="1" type="ORF">Glove_363g40</name>
</gene>
<protein>
    <submittedName>
        <fullName evidence="1">Uncharacterized protein</fullName>
    </submittedName>
</protein>
<evidence type="ECO:0000313" key="1">
    <source>
        <dbReference type="EMBL" id="RHZ59532.1"/>
    </source>
</evidence>
<organism evidence="1 2">
    <name type="scientific">Diversispora epigaea</name>
    <dbReference type="NCBI Taxonomy" id="1348612"/>
    <lineage>
        <taxon>Eukaryota</taxon>
        <taxon>Fungi</taxon>
        <taxon>Fungi incertae sedis</taxon>
        <taxon>Mucoromycota</taxon>
        <taxon>Glomeromycotina</taxon>
        <taxon>Glomeromycetes</taxon>
        <taxon>Diversisporales</taxon>
        <taxon>Diversisporaceae</taxon>
        <taxon>Diversispora</taxon>
    </lineage>
</organism>